<proteinExistence type="predicted"/>
<keyword evidence="1" id="KW-0812">Transmembrane</keyword>
<dbReference type="EMBL" id="DS268110">
    <property type="protein sequence ID" value="KMM66854.1"/>
    <property type="molecule type" value="Genomic_DNA"/>
</dbReference>
<gene>
    <name evidence="2" type="ORF">CPAG_03191</name>
</gene>
<accession>A0A0J6FDA6</accession>
<sequence length="119" mass="13367">MYGTTIGAYDSINEPQYRARMKNVMILFAFRDALGLGALRLGEGLFLVRVVMHMCLQVVPIASAVLLTDFQSKRKIFHLSTENIWRTIEGLLPKIVESELIASSQYCAIAGDKYVQILN</sequence>
<organism evidence="2 3">
    <name type="scientific">Coccidioides posadasii RMSCC 3488</name>
    <dbReference type="NCBI Taxonomy" id="454284"/>
    <lineage>
        <taxon>Eukaryota</taxon>
        <taxon>Fungi</taxon>
        <taxon>Dikarya</taxon>
        <taxon>Ascomycota</taxon>
        <taxon>Pezizomycotina</taxon>
        <taxon>Eurotiomycetes</taxon>
        <taxon>Eurotiomycetidae</taxon>
        <taxon>Onygenales</taxon>
        <taxon>Onygenaceae</taxon>
        <taxon>Coccidioides</taxon>
    </lineage>
</organism>
<reference evidence="3" key="2">
    <citation type="journal article" date="2009" name="Genome Res.">
        <title>Comparative genomic analyses of the human fungal pathogens Coccidioides and their relatives.</title>
        <authorList>
            <person name="Sharpton T.J."/>
            <person name="Stajich J.E."/>
            <person name="Rounsley S.D."/>
            <person name="Gardner M.J."/>
            <person name="Wortman J.R."/>
            <person name="Jordar V.S."/>
            <person name="Maiti R."/>
            <person name="Kodira C.D."/>
            <person name="Neafsey D.E."/>
            <person name="Zeng Q."/>
            <person name="Hung C.-Y."/>
            <person name="McMahan C."/>
            <person name="Muszewska A."/>
            <person name="Grynberg M."/>
            <person name="Mandel M.A."/>
            <person name="Kellner E.M."/>
            <person name="Barker B.M."/>
            <person name="Galgiani J.N."/>
            <person name="Orbach M.J."/>
            <person name="Kirkland T.N."/>
            <person name="Cole G.T."/>
            <person name="Henn M.R."/>
            <person name="Birren B.W."/>
            <person name="Taylor J.W."/>
        </authorList>
    </citation>
    <scope>NUCLEOTIDE SEQUENCE [LARGE SCALE GENOMIC DNA]</scope>
    <source>
        <strain evidence="3">RMSCC 3488</strain>
    </source>
</reference>
<evidence type="ECO:0000256" key="1">
    <source>
        <dbReference type="SAM" id="Phobius"/>
    </source>
</evidence>
<feature type="transmembrane region" description="Helical" evidence="1">
    <location>
        <begin position="47"/>
        <end position="67"/>
    </location>
</feature>
<evidence type="ECO:0000313" key="2">
    <source>
        <dbReference type="EMBL" id="KMM66854.1"/>
    </source>
</evidence>
<evidence type="ECO:0000313" key="3">
    <source>
        <dbReference type="Proteomes" id="UP000054567"/>
    </source>
</evidence>
<reference evidence="3" key="3">
    <citation type="journal article" date="2010" name="Genome Res.">
        <title>Population genomic sequencing of Coccidioides fungi reveals recent hybridization and transposon control.</title>
        <authorList>
            <person name="Neafsey D.E."/>
            <person name="Barker B.M."/>
            <person name="Sharpton T.J."/>
            <person name="Stajich J.E."/>
            <person name="Park D.J."/>
            <person name="Whiston E."/>
            <person name="Hung C.-Y."/>
            <person name="McMahan C."/>
            <person name="White J."/>
            <person name="Sykes S."/>
            <person name="Heiman D."/>
            <person name="Young S."/>
            <person name="Zeng Q."/>
            <person name="Abouelleil A."/>
            <person name="Aftuck L."/>
            <person name="Bessette D."/>
            <person name="Brown A."/>
            <person name="FitzGerald M."/>
            <person name="Lui A."/>
            <person name="Macdonald J.P."/>
            <person name="Priest M."/>
            <person name="Orbach M.J."/>
            <person name="Galgiani J.N."/>
            <person name="Kirkland T.N."/>
            <person name="Cole G.T."/>
            <person name="Birren B.W."/>
            <person name="Henn M.R."/>
            <person name="Taylor J.W."/>
            <person name="Rounsley S.D."/>
        </authorList>
    </citation>
    <scope>NUCLEOTIDE SEQUENCE [LARGE SCALE GENOMIC DNA]</scope>
    <source>
        <strain evidence="3">RMSCC 3488</strain>
    </source>
</reference>
<keyword evidence="1" id="KW-1133">Transmembrane helix</keyword>
<protein>
    <submittedName>
        <fullName evidence="2">Uncharacterized protein</fullName>
    </submittedName>
</protein>
<dbReference type="Proteomes" id="UP000054567">
    <property type="component" value="Unassembled WGS sequence"/>
</dbReference>
<dbReference type="VEuPathDB" id="FungiDB:CPAG_03191"/>
<dbReference type="AlphaFoldDB" id="A0A0J6FDA6"/>
<name>A0A0J6FDA6_COCPO</name>
<reference evidence="2 3" key="1">
    <citation type="submission" date="2007-06" db="EMBL/GenBank/DDBJ databases">
        <title>The Genome Sequence of Coccidioides posadasii RMSCC_3488.</title>
        <authorList>
            <consortium name="Coccidioides Genome Resources Consortium"/>
            <consortium name="The Broad Institute Genome Sequencing Platform"/>
            <person name="Henn M.R."/>
            <person name="Sykes S."/>
            <person name="Young S."/>
            <person name="Jaffe D."/>
            <person name="Berlin A."/>
            <person name="Alvarez P."/>
            <person name="Butler J."/>
            <person name="Gnerre S."/>
            <person name="Grabherr M."/>
            <person name="Mauceli E."/>
            <person name="Brockman W."/>
            <person name="Kodira C."/>
            <person name="Alvarado L."/>
            <person name="Zeng Q."/>
            <person name="Crawford M."/>
            <person name="Antoine C."/>
            <person name="Devon K."/>
            <person name="Galgiani J."/>
            <person name="Orsborn K."/>
            <person name="Lewis M.L."/>
            <person name="Nusbaum C."/>
            <person name="Galagan J."/>
            <person name="Birren B."/>
        </authorList>
    </citation>
    <scope>NUCLEOTIDE SEQUENCE [LARGE SCALE GENOMIC DNA]</scope>
    <source>
        <strain evidence="2 3">RMSCC 3488</strain>
    </source>
</reference>
<keyword evidence="1" id="KW-0472">Membrane</keyword>